<gene>
    <name evidence="3" type="ORF">K2173_018738</name>
</gene>
<keyword evidence="4" id="KW-1185">Reference proteome</keyword>
<accession>A0AAV8SAT6</accession>
<dbReference type="Gene3D" id="3.30.40.10">
    <property type="entry name" value="Zinc/RING finger domain, C3HC4 (zinc finger)"/>
    <property type="match status" value="1"/>
</dbReference>
<organism evidence="3 4">
    <name type="scientific">Erythroxylum novogranatense</name>
    <dbReference type="NCBI Taxonomy" id="1862640"/>
    <lineage>
        <taxon>Eukaryota</taxon>
        <taxon>Viridiplantae</taxon>
        <taxon>Streptophyta</taxon>
        <taxon>Embryophyta</taxon>
        <taxon>Tracheophyta</taxon>
        <taxon>Spermatophyta</taxon>
        <taxon>Magnoliopsida</taxon>
        <taxon>eudicotyledons</taxon>
        <taxon>Gunneridae</taxon>
        <taxon>Pentapetalae</taxon>
        <taxon>rosids</taxon>
        <taxon>fabids</taxon>
        <taxon>Malpighiales</taxon>
        <taxon>Erythroxylaceae</taxon>
        <taxon>Erythroxylum</taxon>
    </lineage>
</organism>
<dbReference type="AlphaFoldDB" id="A0AAV8SAT6"/>
<dbReference type="InterPro" id="IPR013083">
    <property type="entry name" value="Znf_RING/FYVE/PHD"/>
</dbReference>
<dbReference type="EMBL" id="JAIWQS010000012">
    <property type="protein sequence ID" value="KAJ8749259.1"/>
    <property type="molecule type" value="Genomic_DNA"/>
</dbReference>
<dbReference type="PROSITE" id="PS50089">
    <property type="entry name" value="ZF_RING_2"/>
    <property type="match status" value="1"/>
</dbReference>
<sequence>MNGLDGIRNWKILKRRLWYKGLGCCGASWSPRTIIEEAEHEQDDNEEEPIMLRVPVIDREVHTNVGHIPVRNSANVSISGMNLAAALAAERNLAGPAKNDCQPAKTLMRLIEETDGVDLSSDNDRRDKDHSDWGCCVCMVRSKGAAFIPCGHAFCRACSRELWANRGSCPICNRTILEILDIF</sequence>
<keyword evidence="1" id="KW-0479">Metal-binding</keyword>
<comment type="caution">
    <text evidence="3">The sequence shown here is derived from an EMBL/GenBank/DDBJ whole genome shotgun (WGS) entry which is preliminary data.</text>
</comment>
<dbReference type="Pfam" id="PF13920">
    <property type="entry name" value="zf-C3HC4_3"/>
    <property type="match status" value="1"/>
</dbReference>
<name>A0AAV8SAT6_9ROSI</name>
<dbReference type="Proteomes" id="UP001159364">
    <property type="component" value="Linkage Group LG12"/>
</dbReference>
<feature type="domain" description="RING-type" evidence="2">
    <location>
        <begin position="135"/>
        <end position="173"/>
    </location>
</feature>
<dbReference type="PANTHER" id="PTHR46629">
    <property type="entry name" value="OS01G0917900 PROTEIN"/>
    <property type="match status" value="1"/>
</dbReference>
<dbReference type="SUPFAM" id="SSF57850">
    <property type="entry name" value="RING/U-box"/>
    <property type="match status" value="1"/>
</dbReference>
<reference evidence="3 4" key="1">
    <citation type="submission" date="2021-09" db="EMBL/GenBank/DDBJ databases">
        <title>Genomic insights and catalytic innovation underlie evolution of tropane alkaloids biosynthesis.</title>
        <authorList>
            <person name="Wang Y.-J."/>
            <person name="Tian T."/>
            <person name="Huang J.-P."/>
            <person name="Huang S.-X."/>
        </authorList>
    </citation>
    <scope>NUCLEOTIDE SEQUENCE [LARGE SCALE GENOMIC DNA]</scope>
    <source>
        <strain evidence="3">KIB-2018</strain>
        <tissue evidence="3">Leaf</tissue>
    </source>
</reference>
<evidence type="ECO:0000313" key="3">
    <source>
        <dbReference type="EMBL" id="KAJ8749259.1"/>
    </source>
</evidence>
<keyword evidence="1" id="KW-0862">Zinc</keyword>
<evidence type="ECO:0000259" key="2">
    <source>
        <dbReference type="PROSITE" id="PS50089"/>
    </source>
</evidence>
<evidence type="ECO:0000256" key="1">
    <source>
        <dbReference type="PROSITE-ProRule" id="PRU00175"/>
    </source>
</evidence>
<evidence type="ECO:0000313" key="4">
    <source>
        <dbReference type="Proteomes" id="UP001159364"/>
    </source>
</evidence>
<proteinExistence type="predicted"/>
<dbReference type="SMART" id="SM00184">
    <property type="entry name" value="RING"/>
    <property type="match status" value="1"/>
</dbReference>
<keyword evidence="1" id="KW-0863">Zinc-finger</keyword>
<dbReference type="GO" id="GO:0008270">
    <property type="term" value="F:zinc ion binding"/>
    <property type="evidence" value="ECO:0007669"/>
    <property type="project" value="UniProtKB-KW"/>
</dbReference>
<protein>
    <recommendedName>
        <fullName evidence="2">RING-type domain-containing protein</fullName>
    </recommendedName>
</protein>
<dbReference type="InterPro" id="IPR001841">
    <property type="entry name" value="Znf_RING"/>
</dbReference>